<evidence type="ECO:0000313" key="1">
    <source>
        <dbReference type="EMBL" id="QHT61581.1"/>
    </source>
</evidence>
<dbReference type="KEGG" id="plyc:GXP70_17470"/>
<evidence type="ECO:0000313" key="2">
    <source>
        <dbReference type="Proteomes" id="UP000476064"/>
    </source>
</evidence>
<proteinExistence type="predicted"/>
<protein>
    <submittedName>
        <fullName evidence="1">Uncharacterized protein</fullName>
    </submittedName>
</protein>
<reference evidence="1 2" key="1">
    <citation type="submission" date="2020-01" db="EMBL/GenBank/DDBJ databases">
        <title>Paenibacillus sp. nov., isolated from tomato rhizosphere.</title>
        <authorList>
            <person name="Weon H.-Y."/>
            <person name="Lee S.A."/>
        </authorList>
    </citation>
    <scope>NUCLEOTIDE SEQUENCE [LARGE SCALE GENOMIC DNA]</scope>
    <source>
        <strain evidence="1 2">12200R-189</strain>
    </source>
</reference>
<dbReference type="Proteomes" id="UP000476064">
    <property type="component" value="Chromosome"/>
</dbReference>
<organism evidence="1 2">
    <name type="scientific">Paenibacillus lycopersici</name>
    <dbReference type="NCBI Taxonomy" id="2704462"/>
    <lineage>
        <taxon>Bacteria</taxon>
        <taxon>Bacillati</taxon>
        <taxon>Bacillota</taxon>
        <taxon>Bacilli</taxon>
        <taxon>Bacillales</taxon>
        <taxon>Paenibacillaceae</taxon>
        <taxon>Paenibacillus</taxon>
    </lineage>
</organism>
<dbReference type="AlphaFoldDB" id="A0A6C0G1P7"/>
<keyword evidence="2" id="KW-1185">Reference proteome</keyword>
<gene>
    <name evidence="1" type="ORF">GXP70_17470</name>
</gene>
<sequence length="110" mass="12482">MTVHYLLNCYNNQILVKQEQVNGEADAFHVNIQSNNNPLSFGNTLYTASSKEQAVRIADQLCEFYSLARTNGYRLEGTIFRSENKPDIAVEYVLNVERTADELHKLLQGA</sequence>
<dbReference type="RefSeq" id="WP_162358020.1">
    <property type="nucleotide sequence ID" value="NZ_CP048209.1"/>
</dbReference>
<name>A0A6C0G1P7_9BACL</name>
<dbReference type="EMBL" id="CP048209">
    <property type="protein sequence ID" value="QHT61581.1"/>
    <property type="molecule type" value="Genomic_DNA"/>
</dbReference>
<accession>A0A6C0G1P7</accession>